<keyword evidence="3" id="KW-1185">Reference proteome</keyword>
<gene>
    <name evidence="2" type="ORF">QBC47DRAFT_171280</name>
</gene>
<feature type="region of interest" description="Disordered" evidence="1">
    <location>
        <begin position="303"/>
        <end position="322"/>
    </location>
</feature>
<comment type="caution">
    <text evidence="2">The sequence shown here is derived from an EMBL/GenBank/DDBJ whole genome shotgun (WGS) entry which is preliminary data.</text>
</comment>
<accession>A0AAJ0BJ71</accession>
<dbReference type="AlphaFoldDB" id="A0AAJ0BJ71"/>
<proteinExistence type="predicted"/>
<sequence>MPLARDDAEEVPSQSAGALRDPGLFVTRHTPPHELCAVWRGRINNPLADCFQLPLRWQVPARLFCPLDSHTALFPVLHHSSLSLFCFGSIHSLLSILTSSVLGRKGSKGFQHTASFTIASQYETAIPIRVASSPRASSSSASQPPLKVRCYLVLSAFGGGFRALSDFIATFLGQIVDSGVKRGLNFNIGRLDELLPAPGRTFRFGSKAADTGATTIRHFLFPIASGRRKPSGRYIRWLGQTERAEVAGRFFWKYRVHAVELPPPTLVLSFRPEPYNQLLDGSFSKHPVCRHFTTSTFPIQISQRPPNSYSDNRPRELARHGSRLCC</sequence>
<reference evidence="2" key="1">
    <citation type="submission" date="2023-06" db="EMBL/GenBank/DDBJ databases">
        <title>Genome-scale phylogeny and comparative genomics of the fungal order Sordariales.</title>
        <authorList>
            <consortium name="Lawrence Berkeley National Laboratory"/>
            <person name="Hensen N."/>
            <person name="Bonometti L."/>
            <person name="Westerberg I."/>
            <person name="Brannstrom I.O."/>
            <person name="Guillou S."/>
            <person name="Cros-Aarteil S."/>
            <person name="Calhoun S."/>
            <person name="Haridas S."/>
            <person name="Kuo A."/>
            <person name="Mondo S."/>
            <person name="Pangilinan J."/>
            <person name="Riley R."/>
            <person name="Labutti K."/>
            <person name="Andreopoulos B."/>
            <person name="Lipzen A."/>
            <person name="Chen C."/>
            <person name="Yanf M."/>
            <person name="Daum C."/>
            <person name="Ng V."/>
            <person name="Clum A."/>
            <person name="Steindorff A."/>
            <person name="Ohm R."/>
            <person name="Martin F."/>
            <person name="Silar P."/>
            <person name="Natvig D."/>
            <person name="Lalanne C."/>
            <person name="Gautier V."/>
            <person name="Ament-Velasquez S.L."/>
            <person name="Kruys A."/>
            <person name="Hutchinson M.I."/>
            <person name="Powell A.J."/>
            <person name="Barry K."/>
            <person name="Miller A.N."/>
            <person name="Grigoriev I.V."/>
            <person name="Debuchy R."/>
            <person name="Gladieux P."/>
            <person name="Thoren M.H."/>
            <person name="Johannesson H."/>
        </authorList>
    </citation>
    <scope>NUCLEOTIDE SEQUENCE</scope>
    <source>
        <strain evidence="2">PSN4</strain>
    </source>
</reference>
<dbReference type="EMBL" id="MU839831">
    <property type="protein sequence ID" value="KAK1756861.1"/>
    <property type="molecule type" value="Genomic_DNA"/>
</dbReference>
<organism evidence="2 3">
    <name type="scientific">Echria macrotheca</name>
    <dbReference type="NCBI Taxonomy" id="438768"/>
    <lineage>
        <taxon>Eukaryota</taxon>
        <taxon>Fungi</taxon>
        <taxon>Dikarya</taxon>
        <taxon>Ascomycota</taxon>
        <taxon>Pezizomycotina</taxon>
        <taxon>Sordariomycetes</taxon>
        <taxon>Sordariomycetidae</taxon>
        <taxon>Sordariales</taxon>
        <taxon>Schizotheciaceae</taxon>
        <taxon>Echria</taxon>
    </lineage>
</organism>
<evidence type="ECO:0000313" key="3">
    <source>
        <dbReference type="Proteomes" id="UP001239445"/>
    </source>
</evidence>
<evidence type="ECO:0000313" key="2">
    <source>
        <dbReference type="EMBL" id="KAK1756861.1"/>
    </source>
</evidence>
<evidence type="ECO:0000256" key="1">
    <source>
        <dbReference type="SAM" id="MobiDB-lite"/>
    </source>
</evidence>
<name>A0AAJ0BJ71_9PEZI</name>
<dbReference type="Proteomes" id="UP001239445">
    <property type="component" value="Unassembled WGS sequence"/>
</dbReference>
<protein>
    <submittedName>
        <fullName evidence="2">Uncharacterized protein</fullName>
    </submittedName>
</protein>